<gene>
    <name evidence="1" type="ORF">RCOM_1645340</name>
</gene>
<evidence type="ECO:0000313" key="2">
    <source>
        <dbReference type="Proteomes" id="UP000008311"/>
    </source>
</evidence>
<accession>B9RRL1</accession>
<protein>
    <submittedName>
        <fullName evidence="1">Uncharacterized protein</fullName>
    </submittedName>
</protein>
<dbReference type="EMBL" id="EQ973805">
    <property type="protein sequence ID" value="EEF45997.1"/>
    <property type="molecule type" value="Genomic_DNA"/>
</dbReference>
<dbReference type="AlphaFoldDB" id="B9RRL1"/>
<sequence length="75" mass="7954">MTTGYGVIVFVDSGNVYFTMPSRNKVNYTIGEAAAIIVARATSSTQVARQGAPPALQGAPPTITTQWTHLQTTAR</sequence>
<proteinExistence type="predicted"/>
<evidence type="ECO:0000313" key="1">
    <source>
        <dbReference type="EMBL" id="EEF45997.1"/>
    </source>
</evidence>
<reference evidence="2" key="1">
    <citation type="journal article" date="2010" name="Nat. Biotechnol.">
        <title>Draft genome sequence of the oilseed species Ricinus communis.</title>
        <authorList>
            <person name="Chan A.P."/>
            <person name="Crabtree J."/>
            <person name="Zhao Q."/>
            <person name="Lorenzi H."/>
            <person name="Orvis J."/>
            <person name="Puiu D."/>
            <person name="Melake-Berhan A."/>
            <person name="Jones K.M."/>
            <person name="Redman J."/>
            <person name="Chen G."/>
            <person name="Cahoon E.B."/>
            <person name="Gedil M."/>
            <person name="Stanke M."/>
            <person name="Haas B.J."/>
            <person name="Wortman J.R."/>
            <person name="Fraser-Liggett C.M."/>
            <person name="Ravel J."/>
            <person name="Rabinowicz P.D."/>
        </authorList>
    </citation>
    <scope>NUCLEOTIDE SEQUENCE [LARGE SCALE GENOMIC DNA]</scope>
    <source>
        <strain evidence="2">cv. Hale</strain>
    </source>
</reference>
<dbReference type="InParanoid" id="B9RRL1"/>
<name>B9RRL1_RICCO</name>
<dbReference type="Proteomes" id="UP000008311">
    <property type="component" value="Unassembled WGS sequence"/>
</dbReference>
<keyword evidence="2" id="KW-1185">Reference proteome</keyword>
<organism evidence="1 2">
    <name type="scientific">Ricinus communis</name>
    <name type="common">Castor bean</name>
    <dbReference type="NCBI Taxonomy" id="3988"/>
    <lineage>
        <taxon>Eukaryota</taxon>
        <taxon>Viridiplantae</taxon>
        <taxon>Streptophyta</taxon>
        <taxon>Embryophyta</taxon>
        <taxon>Tracheophyta</taxon>
        <taxon>Spermatophyta</taxon>
        <taxon>Magnoliopsida</taxon>
        <taxon>eudicotyledons</taxon>
        <taxon>Gunneridae</taxon>
        <taxon>Pentapetalae</taxon>
        <taxon>rosids</taxon>
        <taxon>fabids</taxon>
        <taxon>Malpighiales</taxon>
        <taxon>Euphorbiaceae</taxon>
        <taxon>Acalyphoideae</taxon>
        <taxon>Acalypheae</taxon>
        <taxon>Ricinus</taxon>
    </lineage>
</organism>